<accession>A0A6A7B0W0</accession>
<gene>
    <name evidence="4" type="ORF">T440DRAFT_455428</name>
</gene>
<evidence type="ECO:0000256" key="3">
    <source>
        <dbReference type="SAM" id="SignalP"/>
    </source>
</evidence>
<protein>
    <submittedName>
        <fullName evidence="4">Uncharacterized protein</fullName>
    </submittedName>
</protein>
<keyword evidence="3" id="KW-0732">Signal</keyword>
<name>A0A6A7B0W0_9PLEO</name>
<keyword evidence="2" id="KW-0472">Membrane</keyword>
<dbReference type="EMBL" id="MU006321">
    <property type="protein sequence ID" value="KAF2848048.1"/>
    <property type="molecule type" value="Genomic_DNA"/>
</dbReference>
<feature type="signal peptide" evidence="3">
    <location>
        <begin position="1"/>
        <end position="20"/>
    </location>
</feature>
<proteinExistence type="predicted"/>
<feature type="compositionally biased region" description="Pro residues" evidence="1">
    <location>
        <begin position="417"/>
        <end position="433"/>
    </location>
</feature>
<keyword evidence="2" id="KW-1133">Transmembrane helix</keyword>
<feature type="chain" id="PRO_5025534364" evidence="3">
    <location>
        <begin position="21"/>
        <end position="439"/>
    </location>
</feature>
<organism evidence="4 5">
    <name type="scientific">Plenodomus tracheiphilus IPT5</name>
    <dbReference type="NCBI Taxonomy" id="1408161"/>
    <lineage>
        <taxon>Eukaryota</taxon>
        <taxon>Fungi</taxon>
        <taxon>Dikarya</taxon>
        <taxon>Ascomycota</taxon>
        <taxon>Pezizomycotina</taxon>
        <taxon>Dothideomycetes</taxon>
        <taxon>Pleosporomycetidae</taxon>
        <taxon>Pleosporales</taxon>
        <taxon>Pleosporineae</taxon>
        <taxon>Leptosphaeriaceae</taxon>
        <taxon>Plenodomus</taxon>
    </lineage>
</organism>
<dbReference type="AlphaFoldDB" id="A0A6A7B0W0"/>
<evidence type="ECO:0000313" key="4">
    <source>
        <dbReference type="EMBL" id="KAF2848048.1"/>
    </source>
</evidence>
<sequence length="439" mass="49052">MRPSGASLLPLSACFICCAAFRGPFDCQGSSQDAQACTQPVDGIVAIVPGVSYIASIECADCPYVKPSWTSDHEPLRTDQVLVSPCVRRRVQLLNVTLAADNRTVLLNDKPIYPLPTIPTPPEFWVAQRPGDLSNANLTSGLACANPYCQGYDIDSGCEQWCSHLRLSSVQVDYLYTAKPHHRDHADKGEISQHWDVTIDLIGGKAGTWFPHWKFENASQKSLRLLIKGTGSIRGSTRVSKNGGSTSDLFGAGSEDDDAYKYTIMDLALESRTYKFSAKKPLGVWHTIKRFLGADVWEEEGQRFLYLDEEWGEYGKKGTLRNSFGHFIHWDQWFLFWCIVSSIIAAIVVIAGGYKLFFWVQQQKRLMSWDGMEDVWDRLRTEDPAEEEATLLPDGYRDEPDAGSSSASFRYTDEPPSMKPLPSKPLPEKPLPSVPLIDT</sequence>
<evidence type="ECO:0000313" key="5">
    <source>
        <dbReference type="Proteomes" id="UP000799423"/>
    </source>
</evidence>
<keyword evidence="5" id="KW-1185">Reference proteome</keyword>
<evidence type="ECO:0000256" key="1">
    <source>
        <dbReference type="SAM" id="MobiDB-lite"/>
    </source>
</evidence>
<feature type="region of interest" description="Disordered" evidence="1">
    <location>
        <begin position="387"/>
        <end position="439"/>
    </location>
</feature>
<reference evidence="4" key="1">
    <citation type="submission" date="2020-01" db="EMBL/GenBank/DDBJ databases">
        <authorList>
            <consortium name="DOE Joint Genome Institute"/>
            <person name="Haridas S."/>
            <person name="Albert R."/>
            <person name="Binder M."/>
            <person name="Bloem J."/>
            <person name="Labutti K."/>
            <person name="Salamov A."/>
            <person name="Andreopoulos B."/>
            <person name="Baker S.E."/>
            <person name="Barry K."/>
            <person name="Bills G."/>
            <person name="Bluhm B.H."/>
            <person name="Cannon C."/>
            <person name="Castanera R."/>
            <person name="Culley D.E."/>
            <person name="Daum C."/>
            <person name="Ezra D."/>
            <person name="Gonzalez J.B."/>
            <person name="Henrissat B."/>
            <person name="Kuo A."/>
            <person name="Liang C."/>
            <person name="Lipzen A."/>
            <person name="Lutzoni F."/>
            <person name="Magnuson J."/>
            <person name="Mondo S."/>
            <person name="Nolan M."/>
            <person name="Ohm R."/>
            <person name="Pangilinan J."/>
            <person name="Park H.-J."/>
            <person name="Ramirez L."/>
            <person name="Alfaro M."/>
            <person name="Sun H."/>
            <person name="Tritt A."/>
            <person name="Yoshinaga Y."/>
            <person name="Zwiers L.-H."/>
            <person name="Turgeon B.G."/>
            <person name="Goodwin S.B."/>
            <person name="Spatafora J.W."/>
            <person name="Crous P.W."/>
            <person name="Grigoriev I.V."/>
        </authorList>
    </citation>
    <scope>NUCLEOTIDE SEQUENCE</scope>
    <source>
        <strain evidence="4">IPT5</strain>
    </source>
</reference>
<evidence type="ECO:0000256" key="2">
    <source>
        <dbReference type="SAM" id="Phobius"/>
    </source>
</evidence>
<dbReference type="Proteomes" id="UP000799423">
    <property type="component" value="Unassembled WGS sequence"/>
</dbReference>
<feature type="transmembrane region" description="Helical" evidence="2">
    <location>
        <begin position="333"/>
        <end position="357"/>
    </location>
</feature>
<keyword evidence="2" id="KW-0812">Transmembrane</keyword>
<dbReference type="OrthoDB" id="3917128at2759"/>